<feature type="transmembrane region" description="Helical" evidence="15">
    <location>
        <begin position="59"/>
        <end position="79"/>
    </location>
</feature>
<keyword evidence="10 15" id="KW-1133">Transmembrane helix</keyword>
<keyword evidence="13" id="KW-0594">Phospholipid biosynthesis</keyword>
<keyword evidence="5 16" id="KW-0808">Transferase</keyword>
<organism evidence="16 17">
    <name type="scientific">Bacillus spongiae</name>
    <dbReference type="NCBI Taxonomy" id="2683610"/>
    <lineage>
        <taxon>Bacteria</taxon>
        <taxon>Bacillati</taxon>
        <taxon>Bacillota</taxon>
        <taxon>Bacilli</taxon>
        <taxon>Bacillales</taxon>
        <taxon>Bacillaceae</taxon>
        <taxon>Bacillus</taxon>
    </lineage>
</organism>
<evidence type="ECO:0000256" key="3">
    <source>
        <dbReference type="ARBA" id="ARBA00022475"/>
    </source>
</evidence>
<dbReference type="Pfam" id="PF01219">
    <property type="entry name" value="DAGK_prokar"/>
    <property type="match status" value="1"/>
</dbReference>
<sequence length="128" mass="14423">MDSKEYKFFQWSKLPASLGYAMEGIKVVWQTQQNFRFHVLAAFIAILLGTIFSLDKFEWLILIVVIAGMLVIEIINSAIEVTIDLITEEVHPLAKKAKDMAAGAVVIYAAMSVLIGIIIFFPKIWSLF</sequence>
<comment type="caution">
    <text evidence="16">The sequence shown here is derived from an EMBL/GenBank/DDBJ whole genome shotgun (WGS) entry which is preliminary data.</text>
</comment>
<evidence type="ECO:0000256" key="1">
    <source>
        <dbReference type="ARBA" id="ARBA00004651"/>
    </source>
</evidence>
<keyword evidence="11" id="KW-0443">Lipid metabolism</keyword>
<dbReference type="EMBL" id="JBBAXC010000001">
    <property type="protein sequence ID" value="MEI5905801.1"/>
    <property type="molecule type" value="Genomic_DNA"/>
</dbReference>
<keyword evidence="14" id="KW-1208">Phospholipid metabolism</keyword>
<evidence type="ECO:0000256" key="13">
    <source>
        <dbReference type="ARBA" id="ARBA00023209"/>
    </source>
</evidence>
<dbReference type="PANTHER" id="PTHR34299:SF1">
    <property type="entry name" value="DIACYLGLYCEROL KINASE"/>
    <property type="match status" value="1"/>
</dbReference>
<evidence type="ECO:0000256" key="9">
    <source>
        <dbReference type="ARBA" id="ARBA00022840"/>
    </source>
</evidence>
<dbReference type="PANTHER" id="PTHR34299">
    <property type="entry name" value="DIACYLGLYCEROL KINASE"/>
    <property type="match status" value="1"/>
</dbReference>
<protein>
    <submittedName>
        <fullName evidence="16">Diacylglycerol kinase family protein</fullName>
        <ecNumber evidence="16">2.7.1.-</ecNumber>
    </submittedName>
</protein>
<dbReference type="EC" id="2.7.1.-" evidence="16"/>
<evidence type="ECO:0000256" key="12">
    <source>
        <dbReference type="ARBA" id="ARBA00023136"/>
    </source>
</evidence>
<keyword evidence="9" id="KW-0067">ATP-binding</keyword>
<keyword evidence="7" id="KW-0547">Nucleotide-binding</keyword>
<evidence type="ECO:0000256" key="8">
    <source>
        <dbReference type="ARBA" id="ARBA00022777"/>
    </source>
</evidence>
<evidence type="ECO:0000256" key="10">
    <source>
        <dbReference type="ARBA" id="ARBA00022989"/>
    </source>
</evidence>
<evidence type="ECO:0000256" key="4">
    <source>
        <dbReference type="ARBA" id="ARBA00022516"/>
    </source>
</evidence>
<evidence type="ECO:0000256" key="11">
    <source>
        <dbReference type="ARBA" id="ARBA00023098"/>
    </source>
</evidence>
<dbReference type="RefSeq" id="WP_336585290.1">
    <property type="nucleotide sequence ID" value="NZ_JBBAXC010000001.1"/>
</dbReference>
<evidence type="ECO:0000313" key="17">
    <source>
        <dbReference type="Proteomes" id="UP001312865"/>
    </source>
</evidence>
<dbReference type="InterPro" id="IPR033717">
    <property type="entry name" value="UDPK"/>
</dbReference>
<dbReference type="InterPro" id="IPR036945">
    <property type="entry name" value="DAGK_sf"/>
</dbReference>
<dbReference type="InterPro" id="IPR000829">
    <property type="entry name" value="DAGK"/>
</dbReference>
<keyword evidence="6 15" id="KW-0812">Transmembrane</keyword>
<evidence type="ECO:0000256" key="7">
    <source>
        <dbReference type="ARBA" id="ARBA00022741"/>
    </source>
</evidence>
<proteinExistence type="inferred from homology"/>
<keyword evidence="8 16" id="KW-0418">Kinase</keyword>
<keyword evidence="3" id="KW-1003">Cell membrane</keyword>
<evidence type="ECO:0000256" key="2">
    <source>
        <dbReference type="ARBA" id="ARBA00005967"/>
    </source>
</evidence>
<reference evidence="16 17" key="1">
    <citation type="journal article" date="2018" name="J. Microbiol.">
        <title>Bacillus spongiae sp. nov., isolated from sponge of Jeju Island.</title>
        <authorList>
            <person name="Lee G.E."/>
            <person name="Im W.T."/>
            <person name="Park J.S."/>
        </authorList>
    </citation>
    <scope>NUCLEOTIDE SEQUENCE [LARGE SCALE GENOMIC DNA]</scope>
    <source>
        <strain evidence="16 17">135PIL107-10</strain>
    </source>
</reference>
<accession>A0ABU8H9B1</accession>
<gene>
    <name evidence="16" type="ORF">WAK64_01810</name>
</gene>
<comment type="subcellular location">
    <subcellularLocation>
        <location evidence="1">Cell membrane</location>
        <topology evidence="1">Multi-pass membrane protein</topology>
    </subcellularLocation>
</comment>
<dbReference type="GO" id="GO:0016301">
    <property type="term" value="F:kinase activity"/>
    <property type="evidence" value="ECO:0007669"/>
    <property type="project" value="UniProtKB-KW"/>
</dbReference>
<evidence type="ECO:0000313" key="16">
    <source>
        <dbReference type="EMBL" id="MEI5905801.1"/>
    </source>
</evidence>
<dbReference type="Proteomes" id="UP001312865">
    <property type="component" value="Unassembled WGS sequence"/>
</dbReference>
<feature type="transmembrane region" description="Helical" evidence="15">
    <location>
        <begin position="100"/>
        <end position="121"/>
    </location>
</feature>
<dbReference type="Gene3D" id="1.10.287.3610">
    <property type="match status" value="1"/>
</dbReference>
<evidence type="ECO:0000256" key="5">
    <source>
        <dbReference type="ARBA" id="ARBA00022679"/>
    </source>
</evidence>
<keyword evidence="17" id="KW-1185">Reference proteome</keyword>
<feature type="transmembrane region" description="Helical" evidence="15">
    <location>
        <begin position="35"/>
        <end position="53"/>
    </location>
</feature>
<name>A0ABU8H9B1_9BACI</name>
<evidence type="ECO:0000256" key="15">
    <source>
        <dbReference type="SAM" id="Phobius"/>
    </source>
</evidence>
<evidence type="ECO:0000256" key="6">
    <source>
        <dbReference type="ARBA" id="ARBA00022692"/>
    </source>
</evidence>
<keyword evidence="4" id="KW-0444">Lipid biosynthesis</keyword>
<keyword evidence="12 15" id="KW-0472">Membrane</keyword>
<evidence type="ECO:0000256" key="14">
    <source>
        <dbReference type="ARBA" id="ARBA00023264"/>
    </source>
</evidence>
<comment type="similarity">
    <text evidence="2">Belongs to the bacterial diacylglycerol kinase family.</text>
</comment>
<dbReference type="CDD" id="cd14265">
    <property type="entry name" value="UDPK_IM_like"/>
    <property type="match status" value="1"/>
</dbReference>